<evidence type="ECO:0000256" key="1">
    <source>
        <dbReference type="SAM" id="MobiDB-lite"/>
    </source>
</evidence>
<gene>
    <name evidence="2" type="ORF">R3P38DRAFT_3343241</name>
</gene>
<keyword evidence="3" id="KW-1185">Reference proteome</keyword>
<feature type="compositionally biased region" description="Acidic residues" evidence="1">
    <location>
        <begin position="520"/>
        <end position="542"/>
    </location>
</feature>
<dbReference type="InterPro" id="IPR032675">
    <property type="entry name" value="LRR_dom_sf"/>
</dbReference>
<name>A0AAW0DM29_9AGAR</name>
<feature type="compositionally biased region" description="Polar residues" evidence="1">
    <location>
        <begin position="543"/>
        <end position="553"/>
    </location>
</feature>
<feature type="region of interest" description="Disordered" evidence="1">
    <location>
        <begin position="520"/>
        <end position="553"/>
    </location>
</feature>
<sequence>MNGSGSACHRALGIQEIVRLICYDLPKKNLALLARTSKTFTESALDLLWWEQWTLAALVKCMPEDVWEQRGTRSTGIVVHMQHLLRPITSTDLPRLLYYSVRIRQLELVYVSQSVHHELLSALDMALPAQNFMPKLVQFVWAPNKKDGLSILRHFLGPRIRKLHLSLPTTAGLSVLPFVKTSCSRVSDFDLALPSNSRNFIPLISDAVCAWGSLTELSVPNLDKAGFIHAAQLPSLKKLGLCSVDEASPLHLPEFLTKPAFPALEDLSVCCKTARFCVGLVQIISSHQLSTLSISPMSPWTTDAWQTLHSALRDHLNHVALTSLDITDCGSLVRPAEDALAPYLLSSDVLRPLLVFRKMKSVTIQTFPGIDVDDAFMEELAKAWKRLSSLHLCSEVSIMQCPRATLQCLIPFARHCPRLGSLGIRIDARDVPTFKQVAGDRVEQNWLDCIYVGTSWINSSIENMGEAAAFITNLFLMLDLSLWAYDNPMPEPFSSYQETWGRVSDLLPIFRSVRSDEQEFWTEELQAEDDEEEDEEDQEEASTTDGQTNGLVL</sequence>
<evidence type="ECO:0008006" key="4">
    <source>
        <dbReference type="Google" id="ProtNLM"/>
    </source>
</evidence>
<protein>
    <recommendedName>
        <fullName evidence="4">F-box domain-containing protein</fullName>
    </recommendedName>
</protein>
<organism evidence="2 3">
    <name type="scientific">Favolaschia claudopus</name>
    <dbReference type="NCBI Taxonomy" id="2862362"/>
    <lineage>
        <taxon>Eukaryota</taxon>
        <taxon>Fungi</taxon>
        <taxon>Dikarya</taxon>
        <taxon>Basidiomycota</taxon>
        <taxon>Agaricomycotina</taxon>
        <taxon>Agaricomycetes</taxon>
        <taxon>Agaricomycetidae</taxon>
        <taxon>Agaricales</taxon>
        <taxon>Marasmiineae</taxon>
        <taxon>Mycenaceae</taxon>
        <taxon>Favolaschia</taxon>
    </lineage>
</organism>
<dbReference type="EMBL" id="JAWWNJ010000006">
    <property type="protein sequence ID" value="KAK7053776.1"/>
    <property type="molecule type" value="Genomic_DNA"/>
</dbReference>
<comment type="caution">
    <text evidence="2">The sequence shown here is derived from an EMBL/GenBank/DDBJ whole genome shotgun (WGS) entry which is preliminary data.</text>
</comment>
<proteinExistence type="predicted"/>
<dbReference type="Proteomes" id="UP001362999">
    <property type="component" value="Unassembled WGS sequence"/>
</dbReference>
<dbReference type="Gene3D" id="3.80.10.10">
    <property type="entry name" value="Ribonuclease Inhibitor"/>
    <property type="match status" value="1"/>
</dbReference>
<accession>A0AAW0DM29</accession>
<dbReference type="AlphaFoldDB" id="A0AAW0DM29"/>
<evidence type="ECO:0000313" key="3">
    <source>
        <dbReference type="Proteomes" id="UP001362999"/>
    </source>
</evidence>
<reference evidence="2 3" key="1">
    <citation type="journal article" date="2024" name="J Genomics">
        <title>Draft genome sequencing and assembly of Favolaschia claudopus CIRM-BRFM 2984 isolated from oak limbs.</title>
        <authorList>
            <person name="Navarro D."/>
            <person name="Drula E."/>
            <person name="Chaduli D."/>
            <person name="Cazenave R."/>
            <person name="Ahrendt S."/>
            <person name="Wang J."/>
            <person name="Lipzen A."/>
            <person name="Daum C."/>
            <person name="Barry K."/>
            <person name="Grigoriev I.V."/>
            <person name="Favel A."/>
            <person name="Rosso M.N."/>
            <person name="Martin F."/>
        </authorList>
    </citation>
    <scope>NUCLEOTIDE SEQUENCE [LARGE SCALE GENOMIC DNA]</scope>
    <source>
        <strain evidence="2 3">CIRM-BRFM 2984</strain>
    </source>
</reference>
<evidence type="ECO:0000313" key="2">
    <source>
        <dbReference type="EMBL" id="KAK7053776.1"/>
    </source>
</evidence>